<feature type="region of interest" description="Disordered" evidence="1">
    <location>
        <begin position="1099"/>
        <end position="1122"/>
    </location>
</feature>
<feature type="compositionally biased region" description="Polar residues" evidence="1">
    <location>
        <begin position="748"/>
        <end position="758"/>
    </location>
</feature>
<evidence type="ECO:0000313" key="4">
    <source>
        <dbReference type="Proteomes" id="UP000218231"/>
    </source>
</evidence>
<feature type="compositionally biased region" description="Acidic residues" evidence="1">
    <location>
        <begin position="13"/>
        <end position="22"/>
    </location>
</feature>
<feature type="region of interest" description="Disordered" evidence="1">
    <location>
        <begin position="1634"/>
        <end position="1751"/>
    </location>
</feature>
<feature type="compositionally biased region" description="Low complexity" evidence="1">
    <location>
        <begin position="708"/>
        <end position="719"/>
    </location>
</feature>
<feature type="compositionally biased region" description="Low complexity" evidence="1">
    <location>
        <begin position="1703"/>
        <end position="1714"/>
    </location>
</feature>
<feature type="compositionally biased region" description="Polar residues" evidence="1">
    <location>
        <begin position="666"/>
        <end position="677"/>
    </location>
</feature>
<protein>
    <recommendedName>
        <fullName evidence="2">KANSL3 helical domain-containing protein</fullName>
    </recommendedName>
</protein>
<evidence type="ECO:0000259" key="2">
    <source>
        <dbReference type="Pfam" id="PF23154"/>
    </source>
</evidence>
<feature type="region of interest" description="Disordered" evidence="1">
    <location>
        <begin position="1"/>
        <end position="315"/>
    </location>
</feature>
<dbReference type="InterPro" id="IPR026555">
    <property type="entry name" value="NSL3/Tex30"/>
</dbReference>
<feature type="compositionally biased region" description="Basic and acidic residues" evidence="1">
    <location>
        <begin position="611"/>
        <end position="645"/>
    </location>
</feature>
<keyword evidence="4" id="KW-1185">Reference proteome</keyword>
<feature type="compositionally biased region" description="Basic and acidic residues" evidence="1">
    <location>
        <begin position="480"/>
        <end position="502"/>
    </location>
</feature>
<feature type="compositionally biased region" description="Basic and acidic residues" evidence="1">
    <location>
        <begin position="412"/>
        <end position="422"/>
    </location>
</feature>
<organism evidence="3 4">
    <name type="scientific">Diploscapter pachys</name>
    <dbReference type="NCBI Taxonomy" id="2018661"/>
    <lineage>
        <taxon>Eukaryota</taxon>
        <taxon>Metazoa</taxon>
        <taxon>Ecdysozoa</taxon>
        <taxon>Nematoda</taxon>
        <taxon>Chromadorea</taxon>
        <taxon>Rhabditida</taxon>
        <taxon>Rhabditina</taxon>
        <taxon>Rhabditomorpha</taxon>
        <taxon>Rhabditoidea</taxon>
        <taxon>Rhabditidae</taxon>
        <taxon>Diploscapter</taxon>
    </lineage>
</organism>
<dbReference type="Proteomes" id="UP000218231">
    <property type="component" value="Unassembled WGS sequence"/>
</dbReference>
<feature type="compositionally biased region" description="Low complexity" evidence="1">
    <location>
        <begin position="1646"/>
        <end position="1667"/>
    </location>
</feature>
<proteinExistence type="predicted"/>
<feature type="compositionally biased region" description="Polar residues" evidence="1">
    <location>
        <begin position="374"/>
        <end position="395"/>
    </location>
</feature>
<evidence type="ECO:0000256" key="1">
    <source>
        <dbReference type="SAM" id="MobiDB-lite"/>
    </source>
</evidence>
<dbReference type="GO" id="GO:0044545">
    <property type="term" value="C:NSL complex"/>
    <property type="evidence" value="ECO:0007669"/>
    <property type="project" value="TreeGrafter"/>
</dbReference>
<comment type="caution">
    <text evidence="3">The sequence shown here is derived from an EMBL/GenBank/DDBJ whole genome shotgun (WGS) entry which is preliminary data.</text>
</comment>
<feature type="compositionally biased region" description="Polar residues" evidence="1">
    <location>
        <begin position="1715"/>
        <end position="1732"/>
    </location>
</feature>
<feature type="compositionally biased region" description="Basic and acidic residues" evidence="1">
    <location>
        <begin position="23"/>
        <end position="32"/>
    </location>
</feature>
<feature type="compositionally biased region" description="Basic and acidic residues" evidence="1">
    <location>
        <begin position="94"/>
        <end position="117"/>
    </location>
</feature>
<dbReference type="OrthoDB" id="6415022at2759"/>
<dbReference type="PANTHER" id="PTHR13136:SF16">
    <property type="entry name" value="KAT8 REGULATORY NSL COMPLEX SUBUNIT 3"/>
    <property type="match status" value="1"/>
</dbReference>
<dbReference type="STRING" id="2018661.A0A2A2LF77"/>
<accession>A0A2A2LF77</accession>
<feature type="compositionally biased region" description="Basic and acidic residues" evidence="1">
    <location>
        <begin position="282"/>
        <end position="292"/>
    </location>
</feature>
<feature type="region of interest" description="Disordered" evidence="1">
    <location>
        <begin position="362"/>
        <end position="813"/>
    </location>
</feature>
<feature type="compositionally biased region" description="Basic and acidic residues" evidence="1">
    <location>
        <begin position="1"/>
        <end position="12"/>
    </location>
</feature>
<feature type="compositionally biased region" description="Basic and acidic residues" evidence="1">
    <location>
        <begin position="696"/>
        <end position="705"/>
    </location>
</feature>
<name>A0A2A2LF77_9BILA</name>
<sequence length="1781" mass="198573">MDVLDLEIKMSDEEGMDDEDDRDRDSRTEARGAGRGRHRAHSKESSDSAEAVRSSTRKRRSAVSRYSPDATTPKQRANAMRMESEQPHSTPVAAKEKEVKKSNLDKNKGGKEKDKQMASDPILPKTRTSAVVRRFSPDPSPTMRQNSVKVDSEQQTNPTAAKVTANSRSSTSQKMTSPSAKKSPVAKTSFPSPVPPISNVTNDIKQEPVNNKAAAGKSNTPRPVPASEKPATFKPPVSPALPKVSDKPAKQAQEVAAELPASVKVSTRHRKSITNRFSPEVELPHNQKEKKAPFIQHRRSTADSSSKCGTPPPVLELQLPQQLTLTLSEFGMILKTRTEIAGAGNWIEYAFPRTWKDGLPKTAFAKPDSVPPSVHSSASKPKSTTSLPTLQSAGASPSKDDKDSIASLSTLDKAENADRADEPQDFPITELLAIGLSPQSGRRAESHSPRRKQPRDNTQLAAQEKVLPTADVSPLFVVAKSEEKISKEDEKEMEQRVEKITKEDEETEEGEGELKEEENKKENLEQKHSIQRNVEEQSDNEEEEGEDMLLESPRLKIVDTEEDDFFTLPKPVQEHEEEKVEEEEGSKIEENSKSPQPELSPVEPSVSSPPKQKEPKKSLTKSNEKKQKQKEKGPTSAQKGKEDQKAVVNSTPPTPAATPAAAPEKAQTSPSSAQATPKPTIIPPLTMKTRGRARQQHLDQPDDSHIQSPLLSSPPSAKLAKPRRSSFGSPAQRPMIKLPRRIKLKVGNETSVIIPTSGQEEDSPQKGSSVKQPKKAVAATPSKEEGHHHDTRGRASKLSPVAGETGKAADEASVPIVQAIPKSPPKKKPKTDKPTIVNGVFRNYKPSAKPFLGHYKYPDGKLENLTMVITPILDKMLLDVCQDGVAKHANILTQKEKKKRAIEHIKQCYNDRKKLGQQVYTYKSAKLREQQRLTVATLSRTREKRKIVSALEKNDDFLMIPLKREKKEPAPVKVKSISPSPDLYFDRKENDQRRARQTLANYFENDMEEAVSEQQQQYSTGMMRNDLYTWDDEIDQYLLQSQSHPHSFHRDSSVASGSALSAFPLTPSTAAAQTGQSGQFDFDYEQSMEYDDMQPQIGEDRMLGGREDGIGRRDRPEKKKKPARPLIRLTDYVNTRFGFENGQEIERQLLPSRSHIFDSNNDPFYSEILSNDQQYYDSSCRTLKDEFGDEVNVGGAEDANELAGWTGIPLIETQLQMNTARQVADEIEKTMLRPCNYDGTTCSIHDLYNRAFEEPFERRSMLESVVELISEQYSVETTAQGRPDEMVTLYNATMRNANQLRDFYFTYSYDRQQSANWAHRFIVENLPVHFLASYLSLLRYCRSMAGSYVMMVVKSAGGPSMPSDWQTVTHLIQEYVTLKVLDPELDDLNRTIEPHSLSDVVFVLASPAMTVGDYTHKVKAHEHMFKWLKQLGHSDSEIVKLDIEDDDRLTIPELCDAYMAHFLHVIRSKVKEHRGRRIVLVGFGTTCYMCHRAVQLTHGVSAIIDLAFPLFTEEGPRGTPDDDICLTYCPSLFVLGSDADDFDAIALKDLRDNLLSPSGLIVVCSADKELYVRTSVLMRTKLTQRLVQRAIVDEVCSFLKLEITKRERSALMPHELHDILTVEDQFFQEPIMANYQPGQQPNDGTPQAQNQGQQGQAQGRPQPAQAGNSGRRATTAGNEDEGVAISKQKKAYRTGSNDMTPWSSQASSRVSMSSWQNSASMPSPTPFSSRPLATSPPSSVPPQSIPLHPANFSIPSALQPLDGTPYNIEDARSRFESLIKK</sequence>
<feature type="compositionally biased region" description="Acidic residues" evidence="1">
    <location>
        <begin position="536"/>
        <end position="549"/>
    </location>
</feature>
<feature type="domain" description="KANSL3 helical" evidence="2">
    <location>
        <begin position="1217"/>
        <end position="1382"/>
    </location>
</feature>
<feature type="compositionally biased region" description="Low complexity" evidence="1">
    <location>
        <begin position="593"/>
        <end position="610"/>
    </location>
</feature>
<evidence type="ECO:0000313" key="3">
    <source>
        <dbReference type="EMBL" id="PAV84886.1"/>
    </source>
</evidence>
<feature type="compositionally biased region" description="Polar residues" evidence="1">
    <location>
        <begin position="142"/>
        <end position="180"/>
    </location>
</feature>
<gene>
    <name evidence="3" type="ORF">WR25_06480</name>
</gene>
<reference evidence="3 4" key="1">
    <citation type="journal article" date="2017" name="Curr. Biol.">
        <title>Genome architecture and evolution of a unichromosomal asexual nematode.</title>
        <authorList>
            <person name="Fradin H."/>
            <person name="Zegar C."/>
            <person name="Gutwein M."/>
            <person name="Lucas J."/>
            <person name="Kovtun M."/>
            <person name="Corcoran D."/>
            <person name="Baugh L.R."/>
            <person name="Kiontke K."/>
            <person name="Gunsalus K."/>
            <person name="Fitch D.H."/>
            <person name="Piano F."/>
        </authorList>
    </citation>
    <scope>NUCLEOTIDE SEQUENCE [LARGE SCALE GENOMIC DNA]</scope>
    <source>
        <strain evidence="3">PF1309</strain>
    </source>
</reference>
<dbReference type="GO" id="GO:0045944">
    <property type="term" value="P:positive regulation of transcription by RNA polymerase II"/>
    <property type="evidence" value="ECO:0007669"/>
    <property type="project" value="TreeGrafter"/>
</dbReference>
<feature type="compositionally biased region" description="Basic and acidic residues" evidence="1">
    <location>
        <begin position="1099"/>
        <end position="1117"/>
    </location>
</feature>
<dbReference type="EMBL" id="LIAE01006815">
    <property type="protein sequence ID" value="PAV84886.1"/>
    <property type="molecule type" value="Genomic_DNA"/>
</dbReference>
<dbReference type="InterPro" id="IPR056519">
    <property type="entry name" value="KANSL3_1st"/>
</dbReference>
<feature type="compositionally biased region" description="Basic and acidic residues" evidence="1">
    <location>
        <begin position="517"/>
        <end position="528"/>
    </location>
</feature>
<feature type="compositionally biased region" description="Acidic residues" evidence="1">
    <location>
        <begin position="503"/>
        <end position="516"/>
    </location>
</feature>
<dbReference type="PANTHER" id="PTHR13136">
    <property type="entry name" value="TESTIS DEVELOPMENT PROTEIN PRTD"/>
    <property type="match status" value="1"/>
</dbReference>
<dbReference type="Pfam" id="PF23154">
    <property type="entry name" value="KANSL3_1st"/>
    <property type="match status" value="1"/>
</dbReference>
<feature type="compositionally biased region" description="Polar residues" evidence="1">
    <location>
        <begin position="1636"/>
        <end position="1645"/>
    </location>
</feature>